<feature type="region of interest" description="Disordered" evidence="1">
    <location>
        <begin position="39"/>
        <end position="68"/>
    </location>
</feature>
<evidence type="ECO:0000256" key="1">
    <source>
        <dbReference type="SAM" id="MobiDB-lite"/>
    </source>
</evidence>
<organism evidence="2 3">
    <name type="scientific">Portunus trituberculatus</name>
    <name type="common">Swimming crab</name>
    <name type="synonym">Neptunus trituberculatus</name>
    <dbReference type="NCBI Taxonomy" id="210409"/>
    <lineage>
        <taxon>Eukaryota</taxon>
        <taxon>Metazoa</taxon>
        <taxon>Ecdysozoa</taxon>
        <taxon>Arthropoda</taxon>
        <taxon>Crustacea</taxon>
        <taxon>Multicrustacea</taxon>
        <taxon>Malacostraca</taxon>
        <taxon>Eumalacostraca</taxon>
        <taxon>Eucarida</taxon>
        <taxon>Decapoda</taxon>
        <taxon>Pleocyemata</taxon>
        <taxon>Brachyura</taxon>
        <taxon>Eubrachyura</taxon>
        <taxon>Portunoidea</taxon>
        <taxon>Portunidae</taxon>
        <taxon>Portuninae</taxon>
        <taxon>Portunus</taxon>
    </lineage>
</organism>
<dbReference type="AlphaFoldDB" id="A0A5B7GB13"/>
<keyword evidence="3" id="KW-1185">Reference proteome</keyword>
<reference evidence="2 3" key="1">
    <citation type="submission" date="2019-05" db="EMBL/GenBank/DDBJ databases">
        <title>Another draft genome of Portunus trituberculatus and its Hox gene families provides insights of decapod evolution.</title>
        <authorList>
            <person name="Jeong J.-H."/>
            <person name="Song I."/>
            <person name="Kim S."/>
            <person name="Choi T."/>
            <person name="Kim D."/>
            <person name="Ryu S."/>
            <person name="Kim W."/>
        </authorList>
    </citation>
    <scope>NUCLEOTIDE SEQUENCE [LARGE SCALE GENOMIC DNA]</scope>
    <source>
        <tissue evidence="2">Muscle</tissue>
    </source>
</reference>
<feature type="compositionally biased region" description="Polar residues" evidence="1">
    <location>
        <begin position="57"/>
        <end position="67"/>
    </location>
</feature>
<accession>A0A5B7GB13</accession>
<evidence type="ECO:0000313" key="3">
    <source>
        <dbReference type="Proteomes" id="UP000324222"/>
    </source>
</evidence>
<gene>
    <name evidence="2" type="ORF">E2C01_048620</name>
</gene>
<comment type="caution">
    <text evidence="2">The sequence shown here is derived from an EMBL/GenBank/DDBJ whole genome shotgun (WGS) entry which is preliminary data.</text>
</comment>
<dbReference type="EMBL" id="VSRR010012563">
    <property type="protein sequence ID" value="MPC54696.1"/>
    <property type="molecule type" value="Genomic_DNA"/>
</dbReference>
<protein>
    <submittedName>
        <fullName evidence="2">Uncharacterized protein</fullName>
    </submittedName>
</protein>
<proteinExistence type="predicted"/>
<dbReference type="Proteomes" id="UP000324222">
    <property type="component" value="Unassembled WGS sequence"/>
</dbReference>
<sequence length="89" mass="9776">MDGGGGDKRSVSGKGEQIDQFRKDAKNFLRQARLGSVGQAVPARKTRQRVERGDESVVTQADGTSNDASRKHKCTYLTALREVVNCKPR</sequence>
<evidence type="ECO:0000313" key="2">
    <source>
        <dbReference type="EMBL" id="MPC54696.1"/>
    </source>
</evidence>
<name>A0A5B7GB13_PORTR</name>